<name>A0A0F9LLB4_9ZZZZ</name>
<reference evidence="1" key="1">
    <citation type="journal article" date="2015" name="Nature">
        <title>Complex archaea that bridge the gap between prokaryotes and eukaryotes.</title>
        <authorList>
            <person name="Spang A."/>
            <person name="Saw J.H."/>
            <person name="Jorgensen S.L."/>
            <person name="Zaremba-Niedzwiedzka K."/>
            <person name="Martijn J."/>
            <person name="Lind A.E."/>
            <person name="van Eijk R."/>
            <person name="Schleper C."/>
            <person name="Guy L."/>
            <person name="Ettema T.J."/>
        </authorList>
    </citation>
    <scope>NUCLEOTIDE SEQUENCE</scope>
</reference>
<dbReference type="InterPro" id="IPR044925">
    <property type="entry name" value="His-Me_finger_sf"/>
</dbReference>
<dbReference type="EMBL" id="LAZR01012170">
    <property type="protein sequence ID" value="KKM28200.1"/>
    <property type="molecule type" value="Genomic_DNA"/>
</dbReference>
<proteinExistence type="predicted"/>
<accession>A0A0F9LLB4</accession>
<evidence type="ECO:0000313" key="1">
    <source>
        <dbReference type="EMBL" id="KKM28200.1"/>
    </source>
</evidence>
<protein>
    <recommendedName>
        <fullName evidence="2">Recombination endonuclease VII</fullName>
    </recommendedName>
</protein>
<gene>
    <name evidence="1" type="ORF">LCGC14_1566990</name>
</gene>
<comment type="caution">
    <text evidence="1">The sequence shown here is derived from an EMBL/GenBank/DDBJ whole genome shotgun (WGS) entry which is preliminary data.</text>
</comment>
<dbReference type="InterPro" id="IPR004211">
    <property type="entry name" value="Endonuclease_7"/>
</dbReference>
<dbReference type="SUPFAM" id="SSF54060">
    <property type="entry name" value="His-Me finger endonucleases"/>
    <property type="match status" value="1"/>
</dbReference>
<sequence length="145" mass="17212">MKVCSICRQEKPLSEYYRRKTRKNAVQAACKVCCLKRLNAFGKTKKGKICQKNYFKKHQRRYTILQAGLTIKGYNRLFEQQNGCCAICERPQSDFIKHFDIDHNHKTGKIRGLLCHNCNKNLGLYENNQRSFKQNIIEKFERYLK</sequence>
<evidence type="ECO:0008006" key="2">
    <source>
        <dbReference type="Google" id="ProtNLM"/>
    </source>
</evidence>
<organism evidence="1">
    <name type="scientific">marine sediment metagenome</name>
    <dbReference type="NCBI Taxonomy" id="412755"/>
    <lineage>
        <taxon>unclassified sequences</taxon>
        <taxon>metagenomes</taxon>
        <taxon>ecological metagenomes</taxon>
    </lineage>
</organism>
<dbReference type="AlphaFoldDB" id="A0A0F9LLB4"/>
<dbReference type="InterPro" id="IPR038563">
    <property type="entry name" value="Endonuclease_7_sf"/>
</dbReference>
<dbReference type="Gene3D" id="3.40.1800.10">
    <property type="entry name" value="His-Me finger endonucleases"/>
    <property type="match status" value="1"/>
</dbReference>
<dbReference type="Pfam" id="PF02945">
    <property type="entry name" value="Endonuclease_7"/>
    <property type="match status" value="1"/>
</dbReference>